<feature type="domain" description="ABC transmembrane type-2" evidence="9">
    <location>
        <begin position="35"/>
        <end position="258"/>
    </location>
</feature>
<dbReference type="PANTHER" id="PTHR30413">
    <property type="entry name" value="INNER MEMBRANE TRANSPORT PERMEASE"/>
    <property type="match status" value="1"/>
</dbReference>
<comment type="similarity">
    <text evidence="2 8">Belongs to the ABC-2 integral membrane protein family.</text>
</comment>
<dbReference type="PROSITE" id="PS51012">
    <property type="entry name" value="ABC_TM2"/>
    <property type="match status" value="1"/>
</dbReference>
<evidence type="ECO:0000256" key="1">
    <source>
        <dbReference type="ARBA" id="ARBA00004651"/>
    </source>
</evidence>
<feature type="transmembrane region" description="Helical" evidence="8">
    <location>
        <begin position="66"/>
        <end position="83"/>
    </location>
</feature>
<dbReference type="AlphaFoldDB" id="A0A926I8Q6"/>
<evidence type="ECO:0000256" key="3">
    <source>
        <dbReference type="ARBA" id="ARBA00022448"/>
    </source>
</evidence>
<comment type="subcellular location">
    <subcellularLocation>
        <location evidence="1 8">Cell membrane</location>
        <topology evidence="1 8">Multi-pass membrane protein</topology>
    </subcellularLocation>
</comment>
<keyword evidence="11" id="KW-1185">Reference proteome</keyword>
<accession>A0A926I8Q6</accession>
<reference evidence="10" key="1">
    <citation type="submission" date="2020-08" db="EMBL/GenBank/DDBJ databases">
        <title>Genome public.</title>
        <authorList>
            <person name="Liu C."/>
            <person name="Sun Q."/>
        </authorList>
    </citation>
    <scope>NUCLEOTIDE SEQUENCE</scope>
    <source>
        <strain evidence="10">NSJ-12</strain>
    </source>
</reference>
<dbReference type="GO" id="GO:0005886">
    <property type="term" value="C:plasma membrane"/>
    <property type="evidence" value="ECO:0007669"/>
    <property type="project" value="UniProtKB-SubCell"/>
</dbReference>
<dbReference type="InterPro" id="IPR013525">
    <property type="entry name" value="ABC2_TM"/>
</dbReference>
<evidence type="ECO:0000313" key="11">
    <source>
        <dbReference type="Proteomes" id="UP000655830"/>
    </source>
</evidence>
<dbReference type="PANTHER" id="PTHR30413:SF10">
    <property type="entry name" value="CAPSULE POLYSACCHARIDE EXPORT INNER-MEMBRANE PROTEIN CTRC"/>
    <property type="match status" value="1"/>
</dbReference>
<keyword evidence="5 8" id="KW-0812">Transmembrane</keyword>
<dbReference type="InterPro" id="IPR047817">
    <property type="entry name" value="ABC2_TM_bact-type"/>
</dbReference>
<evidence type="ECO:0000256" key="4">
    <source>
        <dbReference type="ARBA" id="ARBA00022475"/>
    </source>
</evidence>
<proteinExistence type="inferred from homology"/>
<dbReference type="EMBL" id="JACRSY010000006">
    <property type="protein sequence ID" value="MBC8578930.1"/>
    <property type="molecule type" value="Genomic_DNA"/>
</dbReference>
<dbReference type="GO" id="GO:0015920">
    <property type="term" value="P:lipopolysaccharide transport"/>
    <property type="evidence" value="ECO:0007669"/>
    <property type="project" value="TreeGrafter"/>
</dbReference>
<dbReference type="Proteomes" id="UP000655830">
    <property type="component" value="Unassembled WGS sequence"/>
</dbReference>
<gene>
    <name evidence="10" type="ORF">H8718_05205</name>
</gene>
<keyword evidence="4 8" id="KW-1003">Cell membrane</keyword>
<evidence type="ECO:0000256" key="8">
    <source>
        <dbReference type="RuleBase" id="RU361157"/>
    </source>
</evidence>
<name>A0A926I8Q6_9FIRM</name>
<sequence length="266" mass="31031">MGEIMRLIRELFNSRTMLINLSKNDFKNKYSGSALGIVWGFVPPIMTILIYWFIFNIGFRIVPVEGVPYLLWLVSGLVPWFFFSESIVSATNSFTEYSYLVKKVVFKVSIIPLVKIISALFIHLFFIWILMYIFLLHGYIPSLFNLQLLYYTGCLIFLIIGISLVTATINVFFKDVSQIVVVILQFGVWLAPIMWNPTIFSDKWIKILKLNPLYYIIQGYRDSLIYNISIYERLDEGIYFWCIAIGIFILGAFLFKKLKPHFADLL</sequence>
<evidence type="ECO:0000256" key="6">
    <source>
        <dbReference type="ARBA" id="ARBA00022989"/>
    </source>
</evidence>
<dbReference type="GO" id="GO:0140359">
    <property type="term" value="F:ABC-type transporter activity"/>
    <property type="evidence" value="ECO:0007669"/>
    <property type="project" value="InterPro"/>
</dbReference>
<feature type="transmembrane region" description="Helical" evidence="8">
    <location>
        <begin position="33"/>
        <end position="54"/>
    </location>
</feature>
<feature type="transmembrane region" description="Helical" evidence="8">
    <location>
        <begin position="148"/>
        <end position="172"/>
    </location>
</feature>
<evidence type="ECO:0000256" key="5">
    <source>
        <dbReference type="ARBA" id="ARBA00022692"/>
    </source>
</evidence>
<protein>
    <recommendedName>
        <fullName evidence="8">Transport permease protein</fullName>
    </recommendedName>
</protein>
<feature type="transmembrane region" description="Helical" evidence="8">
    <location>
        <begin position="104"/>
        <end position="136"/>
    </location>
</feature>
<evidence type="ECO:0000256" key="7">
    <source>
        <dbReference type="ARBA" id="ARBA00023136"/>
    </source>
</evidence>
<feature type="transmembrane region" description="Helical" evidence="8">
    <location>
        <begin position="179"/>
        <end position="195"/>
    </location>
</feature>
<dbReference type="Pfam" id="PF01061">
    <property type="entry name" value="ABC2_membrane"/>
    <property type="match status" value="1"/>
</dbReference>
<organism evidence="10 11">
    <name type="scientific">Zhenhengia yiwuensis</name>
    <dbReference type="NCBI Taxonomy" id="2763666"/>
    <lineage>
        <taxon>Bacteria</taxon>
        <taxon>Bacillati</taxon>
        <taxon>Bacillota</taxon>
        <taxon>Clostridia</taxon>
        <taxon>Lachnospirales</taxon>
        <taxon>Lachnospiraceae</taxon>
        <taxon>Zhenhengia</taxon>
    </lineage>
</organism>
<keyword evidence="6 8" id="KW-1133">Transmembrane helix</keyword>
<evidence type="ECO:0000259" key="9">
    <source>
        <dbReference type="PROSITE" id="PS51012"/>
    </source>
</evidence>
<feature type="transmembrane region" description="Helical" evidence="8">
    <location>
        <begin position="238"/>
        <end position="255"/>
    </location>
</feature>
<keyword evidence="7 8" id="KW-0472">Membrane</keyword>
<comment type="caution">
    <text evidence="10">The sequence shown here is derived from an EMBL/GenBank/DDBJ whole genome shotgun (WGS) entry which is preliminary data.</text>
</comment>
<keyword evidence="3 8" id="KW-0813">Transport</keyword>
<evidence type="ECO:0000313" key="10">
    <source>
        <dbReference type="EMBL" id="MBC8578930.1"/>
    </source>
</evidence>
<evidence type="ECO:0000256" key="2">
    <source>
        <dbReference type="ARBA" id="ARBA00007783"/>
    </source>
</evidence>